<dbReference type="AlphaFoldDB" id="A0AAE4DKQ8"/>
<sequence>MKKNPRPILVIALLSLAGCSSPPPDEVEHIQHMPVPVVQPSGRAPQIPLSQIASLYQRNQQEITTLTTSIKARYLQDVKPRDIFDERSDVQRVYASLTRLEQLQMLNEQYFKEKNDRGLQEIEDLLSPLMQG</sequence>
<protein>
    <submittedName>
        <fullName evidence="1">Uncharacterized protein</fullName>
    </submittedName>
</protein>
<accession>A0AAE4DKQ8</accession>
<dbReference type="Proteomes" id="UP001248822">
    <property type="component" value="Unassembled WGS sequence"/>
</dbReference>
<gene>
    <name evidence="1" type="ORF">O7047_02935</name>
</gene>
<dbReference type="EMBL" id="JAQGEC010000002">
    <property type="protein sequence ID" value="MDR9889189.1"/>
    <property type="molecule type" value="Genomic_DNA"/>
</dbReference>
<name>A0AAE4DKQ8_9ENTR</name>
<reference evidence="1" key="1">
    <citation type="submission" date="2022-12" db="EMBL/GenBank/DDBJ databases">
        <title>NDM-1 containing novel ST 2018 Pseudenterobacter timonensis.</title>
        <authorList>
            <person name="Halder G."/>
            <person name="Mandal S."/>
            <person name="Dutta S."/>
        </authorList>
    </citation>
    <scope>NUCLEOTIDE SEQUENCE</scope>
    <source>
        <strain evidence="1">CNCI147</strain>
    </source>
</reference>
<proteinExistence type="predicted"/>
<evidence type="ECO:0000313" key="1">
    <source>
        <dbReference type="EMBL" id="MDR9889189.1"/>
    </source>
</evidence>
<dbReference type="PROSITE" id="PS51257">
    <property type="entry name" value="PROKAR_LIPOPROTEIN"/>
    <property type="match status" value="1"/>
</dbReference>
<organism evidence="1 2">
    <name type="scientific">Pseudenterobacter timonensis</name>
    <dbReference type="NCBI Taxonomy" id="1755099"/>
    <lineage>
        <taxon>Bacteria</taxon>
        <taxon>Pseudomonadati</taxon>
        <taxon>Pseudomonadota</taxon>
        <taxon>Gammaproteobacteria</taxon>
        <taxon>Enterobacterales</taxon>
        <taxon>Enterobacteriaceae</taxon>
        <taxon>Pseudenterobacter</taxon>
    </lineage>
</organism>
<comment type="caution">
    <text evidence="1">The sequence shown here is derived from an EMBL/GenBank/DDBJ whole genome shotgun (WGS) entry which is preliminary data.</text>
</comment>
<dbReference type="RefSeq" id="WP_310824541.1">
    <property type="nucleotide sequence ID" value="NZ_JAQGEC010000002.1"/>
</dbReference>
<evidence type="ECO:0000313" key="2">
    <source>
        <dbReference type="Proteomes" id="UP001248822"/>
    </source>
</evidence>